<evidence type="ECO:0000313" key="3">
    <source>
        <dbReference type="Proteomes" id="UP000245942"/>
    </source>
</evidence>
<sequence>MSRQPLGQSTAPASQPASHSAPLCRTRHAAQSEVRQLHHTPPPPSARHSRQPFQPRARSDCHWTLIHPAAGREKKLHSPRRRRGSAFDIHLALSLSHSRLHCSTPPLQHSSREAFAYLSLPHTHTQLPQSSPAYALR</sequence>
<evidence type="ECO:0000313" key="2">
    <source>
        <dbReference type="EMBL" id="PWN20806.1"/>
    </source>
</evidence>
<reference evidence="2 3" key="1">
    <citation type="journal article" date="2018" name="Mol. Biol. Evol.">
        <title>Broad Genomic Sampling Reveals a Smut Pathogenic Ancestry of the Fungal Clade Ustilaginomycotina.</title>
        <authorList>
            <person name="Kijpornyongpan T."/>
            <person name="Mondo S.J."/>
            <person name="Barry K."/>
            <person name="Sandor L."/>
            <person name="Lee J."/>
            <person name="Lipzen A."/>
            <person name="Pangilinan J."/>
            <person name="LaButti K."/>
            <person name="Hainaut M."/>
            <person name="Henrissat B."/>
            <person name="Grigoriev I.V."/>
            <person name="Spatafora J.W."/>
            <person name="Aime M.C."/>
        </authorList>
    </citation>
    <scope>NUCLEOTIDE SEQUENCE [LARGE SCALE GENOMIC DNA]</scope>
    <source>
        <strain evidence="2 3">MCA 4718</strain>
    </source>
</reference>
<keyword evidence="3" id="KW-1185">Reference proteome</keyword>
<protein>
    <submittedName>
        <fullName evidence="2">Uncharacterized protein</fullName>
    </submittedName>
</protein>
<feature type="compositionally biased region" description="Basic residues" evidence="1">
    <location>
        <begin position="74"/>
        <end position="83"/>
    </location>
</feature>
<feature type="compositionally biased region" description="Low complexity" evidence="1">
    <location>
        <begin position="9"/>
        <end position="22"/>
    </location>
</feature>
<dbReference type="GeneID" id="37011403"/>
<dbReference type="Proteomes" id="UP000245942">
    <property type="component" value="Unassembled WGS sequence"/>
</dbReference>
<dbReference type="EMBL" id="KZ819327">
    <property type="protein sequence ID" value="PWN20806.1"/>
    <property type="molecule type" value="Genomic_DNA"/>
</dbReference>
<proteinExistence type="predicted"/>
<gene>
    <name evidence="2" type="ORF">BCV69DRAFT_199796</name>
</gene>
<evidence type="ECO:0000256" key="1">
    <source>
        <dbReference type="SAM" id="MobiDB-lite"/>
    </source>
</evidence>
<organism evidence="2 3">
    <name type="scientific">Pseudomicrostroma glucosiphilum</name>
    <dbReference type="NCBI Taxonomy" id="1684307"/>
    <lineage>
        <taxon>Eukaryota</taxon>
        <taxon>Fungi</taxon>
        <taxon>Dikarya</taxon>
        <taxon>Basidiomycota</taxon>
        <taxon>Ustilaginomycotina</taxon>
        <taxon>Exobasidiomycetes</taxon>
        <taxon>Microstromatales</taxon>
        <taxon>Microstromatales incertae sedis</taxon>
        <taxon>Pseudomicrostroma</taxon>
    </lineage>
</organism>
<accession>A0A316U6D2</accession>
<dbReference type="AlphaFoldDB" id="A0A316U6D2"/>
<dbReference type="RefSeq" id="XP_025347966.1">
    <property type="nucleotide sequence ID" value="XM_025489669.1"/>
</dbReference>
<feature type="region of interest" description="Disordered" evidence="1">
    <location>
        <begin position="1"/>
        <end position="83"/>
    </location>
</feature>
<name>A0A316U6D2_9BASI</name>